<dbReference type="PROSITE" id="PS50119">
    <property type="entry name" value="ZF_BBOX"/>
    <property type="match status" value="2"/>
</dbReference>
<evidence type="ECO:0000256" key="3">
    <source>
        <dbReference type="ARBA" id="ARBA00022833"/>
    </source>
</evidence>
<dbReference type="CDD" id="cd19800">
    <property type="entry name" value="Bbox2_xNF7-like"/>
    <property type="match status" value="1"/>
</dbReference>
<feature type="domain" description="RING-type" evidence="6">
    <location>
        <begin position="285"/>
        <end position="323"/>
    </location>
</feature>
<organism evidence="8 9">
    <name type="scientific">Scophthalmus maximus</name>
    <name type="common">Turbot</name>
    <name type="synonym">Psetta maxima</name>
    <dbReference type="NCBI Taxonomy" id="52904"/>
    <lineage>
        <taxon>Eukaryota</taxon>
        <taxon>Metazoa</taxon>
        <taxon>Chordata</taxon>
        <taxon>Craniata</taxon>
        <taxon>Vertebrata</taxon>
        <taxon>Euteleostomi</taxon>
        <taxon>Actinopterygii</taxon>
        <taxon>Neopterygii</taxon>
        <taxon>Teleostei</taxon>
        <taxon>Neoteleostei</taxon>
        <taxon>Acanthomorphata</taxon>
        <taxon>Carangaria</taxon>
        <taxon>Pleuronectiformes</taxon>
        <taxon>Pleuronectoidei</taxon>
        <taxon>Scophthalmidae</taxon>
        <taxon>Scophthalmus</taxon>
    </lineage>
</organism>
<dbReference type="GeneTree" id="ENSGT00940000164374"/>
<dbReference type="SMART" id="SM00184">
    <property type="entry name" value="RING"/>
    <property type="match status" value="2"/>
</dbReference>
<evidence type="ECO:0000313" key="8">
    <source>
        <dbReference type="Ensembl" id="ENSSMAP00000049137.1"/>
    </source>
</evidence>
<dbReference type="SUPFAM" id="SSF49899">
    <property type="entry name" value="Concanavalin A-like lectins/glucanases"/>
    <property type="match status" value="1"/>
</dbReference>
<evidence type="ECO:0000259" key="7">
    <source>
        <dbReference type="PROSITE" id="PS50119"/>
    </source>
</evidence>
<dbReference type="PANTHER" id="PTHR24103">
    <property type="entry name" value="E3 UBIQUITIN-PROTEIN LIGASE TRIM"/>
    <property type="match status" value="1"/>
</dbReference>
<dbReference type="InterPro" id="IPR043136">
    <property type="entry name" value="B30.2/SPRY_sf"/>
</dbReference>
<dbReference type="InterPro" id="IPR003613">
    <property type="entry name" value="Ubox_domain"/>
</dbReference>
<dbReference type="InterPro" id="IPR013320">
    <property type="entry name" value="ConA-like_dom_sf"/>
</dbReference>
<feature type="domain" description="B box-type" evidence="7">
    <location>
        <begin position="364"/>
        <end position="401"/>
    </location>
</feature>
<evidence type="ECO:0000256" key="1">
    <source>
        <dbReference type="ARBA" id="ARBA00022723"/>
    </source>
</evidence>
<feature type="coiled-coil region" evidence="5">
    <location>
        <begin position="133"/>
        <end position="189"/>
    </location>
</feature>
<dbReference type="SUPFAM" id="SSF57850">
    <property type="entry name" value="RING/U-box"/>
    <property type="match status" value="2"/>
</dbReference>
<keyword evidence="1" id="KW-0479">Metal-binding</keyword>
<dbReference type="InterPro" id="IPR017907">
    <property type="entry name" value="Znf_RING_CS"/>
</dbReference>
<reference evidence="8" key="2">
    <citation type="submission" date="2025-08" db="UniProtKB">
        <authorList>
            <consortium name="Ensembl"/>
        </authorList>
    </citation>
    <scope>IDENTIFICATION</scope>
</reference>
<gene>
    <name evidence="8" type="primary">LOC118317203</name>
</gene>
<dbReference type="Gene3D" id="2.60.120.920">
    <property type="match status" value="1"/>
</dbReference>
<dbReference type="InterPro" id="IPR027370">
    <property type="entry name" value="Znf-RING_euk"/>
</dbReference>
<dbReference type="GO" id="GO:0016567">
    <property type="term" value="P:protein ubiquitination"/>
    <property type="evidence" value="ECO:0007669"/>
    <property type="project" value="InterPro"/>
</dbReference>
<dbReference type="Pfam" id="PF13445">
    <property type="entry name" value="zf-RING_UBOX"/>
    <property type="match status" value="1"/>
</dbReference>
<feature type="coiled-coil region" evidence="5">
    <location>
        <begin position="423"/>
        <end position="450"/>
    </location>
</feature>
<dbReference type="Pfam" id="PF00643">
    <property type="entry name" value="zf-B_box"/>
    <property type="match status" value="1"/>
</dbReference>
<evidence type="ECO:0000256" key="5">
    <source>
        <dbReference type="SAM" id="Coils"/>
    </source>
</evidence>
<keyword evidence="3" id="KW-0862">Zinc</keyword>
<dbReference type="PROSITE" id="PS50089">
    <property type="entry name" value="ZF_RING_2"/>
    <property type="match status" value="2"/>
</dbReference>
<dbReference type="GO" id="GO:0008270">
    <property type="term" value="F:zinc ion binding"/>
    <property type="evidence" value="ECO:0007669"/>
    <property type="project" value="UniProtKB-KW"/>
</dbReference>
<reference evidence="8" key="1">
    <citation type="submission" date="2023-05" db="EMBL/GenBank/DDBJ databases">
        <title>High-quality long-read genome of Scophthalmus maximus.</title>
        <authorList>
            <person name="Lien S."/>
            <person name="Martinez P."/>
        </authorList>
    </citation>
    <scope>NUCLEOTIDE SEQUENCE [LARGE SCALE GENOMIC DNA]</scope>
</reference>
<feature type="domain" description="B box-type" evidence="7">
    <location>
        <begin position="64"/>
        <end position="111"/>
    </location>
</feature>
<evidence type="ECO:0000313" key="9">
    <source>
        <dbReference type="Proteomes" id="UP000694558"/>
    </source>
</evidence>
<evidence type="ECO:0000259" key="6">
    <source>
        <dbReference type="PROSITE" id="PS50089"/>
    </source>
</evidence>
<keyword evidence="2 4" id="KW-0863">Zinc-finger</keyword>
<protein>
    <recommendedName>
        <fullName evidence="10">Tripartite motif-containing protein 35-like</fullName>
    </recommendedName>
</protein>
<dbReference type="Ensembl" id="ENSSMAT00000047744.1">
    <property type="protein sequence ID" value="ENSSMAP00000049137.1"/>
    <property type="gene ID" value="ENSSMAG00000000977.2"/>
</dbReference>
<keyword evidence="5" id="KW-0175">Coiled coil</keyword>
<dbReference type="SUPFAM" id="SSF57845">
    <property type="entry name" value="B-box zinc-binding domain"/>
    <property type="match status" value="2"/>
</dbReference>
<name>A0A8D3CPC9_SCOMX</name>
<dbReference type="AlphaFoldDB" id="A0A8D3CPC9"/>
<dbReference type="InterPro" id="IPR050143">
    <property type="entry name" value="TRIM/RBCC"/>
</dbReference>
<dbReference type="InterPro" id="IPR058030">
    <property type="entry name" value="TRIM8/14/16/25/29/45/65_CC"/>
</dbReference>
<evidence type="ECO:0000256" key="2">
    <source>
        <dbReference type="ARBA" id="ARBA00022771"/>
    </source>
</evidence>
<dbReference type="Pfam" id="PF00622">
    <property type="entry name" value="SPRY"/>
    <property type="match status" value="1"/>
</dbReference>
<feature type="domain" description="RING-type" evidence="6">
    <location>
        <begin position="22"/>
        <end position="60"/>
    </location>
</feature>
<evidence type="ECO:0008006" key="10">
    <source>
        <dbReference type="Google" id="ProtNLM"/>
    </source>
</evidence>
<dbReference type="GO" id="GO:0004842">
    <property type="term" value="F:ubiquitin-protein transferase activity"/>
    <property type="evidence" value="ECO:0007669"/>
    <property type="project" value="InterPro"/>
</dbReference>
<dbReference type="InterPro" id="IPR001841">
    <property type="entry name" value="Znf_RING"/>
</dbReference>
<dbReference type="SMART" id="SM00504">
    <property type="entry name" value="Ubox"/>
    <property type="match status" value="2"/>
</dbReference>
<dbReference type="Gene3D" id="3.30.160.60">
    <property type="entry name" value="Classic Zinc Finger"/>
    <property type="match status" value="2"/>
</dbReference>
<proteinExistence type="predicted"/>
<dbReference type="Proteomes" id="UP000694558">
    <property type="component" value="Chromosome 11"/>
</dbReference>
<dbReference type="InterPro" id="IPR003877">
    <property type="entry name" value="SPRY_dom"/>
</dbReference>
<sequence length="721" mass="82649">MCSIRGEEGAMASASYKEDLTCSICLTIFSDPVILPCGHSFCRECISLSLKSQRQCPQCRADVPEDEQCLLTNHTLKNVTLLKLFCVTDQQLACIICRDGEKHEGHKFKPIKEAAALVRNKLEAFVQCIADDIDATERLVNTQKEEITKTKDKVQQLTTQICRQFEEMHQFLRKREDEITNDLKHKEEEMSETLIAMETALSESRELQAKVATVLETTDSDKFLKSWTENNSMVTSEHSFKPKANEFKVENTSLSLGPYDIGLADQVRGEEGAMASASYKEDLTCSVCLTIFSDPVILPCGHSFCRECISLSLKSQRQCPQCRADVPEDEQCLLTNHTLKSLAEKEVEKLRRGHGDDKEIDDWLCPEHEERLKLFCVTDQQLACIICRDGEKHEGHKFKPIKEAAALVRNKLEAFVQCIADDIDATERLVNTQKEEITKTKDKVQQLTTQICRQFEEMHQFLRKREDEITNDLKHKEDDAVEKMSETLNAMETALSESRELQAKVATVLETTDSDKFLKSWTENNSMVTSEHSFKPKANEFKVENTSLSLGPYDSHLQFFMWKEMLQVIKPQAELLSLKSVSSNITVSEDGRNMMYRPVFITNFQCVSAFSSNEFTSGQHYWEMEVGERDYWKVGVENHYLSYDQQEYVTSIQDTVLALAGRPQKIGVYLDCLSQELSFYDAENMTHIHTMRHCMSVPVKAYFEYRFSEAANHNPPRVCWY</sequence>
<dbReference type="InterPro" id="IPR000315">
    <property type="entry name" value="Znf_B-box"/>
</dbReference>
<dbReference type="SMART" id="SM00336">
    <property type="entry name" value="BBOX"/>
    <property type="match status" value="2"/>
</dbReference>
<dbReference type="Gene3D" id="3.30.40.10">
    <property type="entry name" value="Zinc/RING finger domain, C3HC4 (zinc finger)"/>
    <property type="match status" value="2"/>
</dbReference>
<dbReference type="PROSITE" id="PS00518">
    <property type="entry name" value="ZF_RING_1"/>
    <property type="match status" value="2"/>
</dbReference>
<dbReference type="Pfam" id="PF25600">
    <property type="entry name" value="TRIM_CC"/>
    <property type="match status" value="1"/>
</dbReference>
<accession>A0A8D3CPC9</accession>
<evidence type="ECO:0000256" key="4">
    <source>
        <dbReference type="PROSITE-ProRule" id="PRU00024"/>
    </source>
</evidence>
<dbReference type="InterPro" id="IPR013083">
    <property type="entry name" value="Znf_RING/FYVE/PHD"/>
</dbReference>
<dbReference type="Pfam" id="PF13923">
    <property type="entry name" value="zf-C3HC4_2"/>
    <property type="match status" value="1"/>
</dbReference>